<keyword evidence="10" id="KW-1185">Reference proteome</keyword>
<dbReference type="PANTHER" id="PTHR42751">
    <property type="entry name" value="SODIUM/HYDROGEN EXCHANGER FAMILY/TRKA DOMAIN PROTEIN"/>
    <property type="match status" value="1"/>
</dbReference>
<dbReference type="EMBL" id="JBIAPK010000013">
    <property type="protein sequence ID" value="MFF3343130.1"/>
    <property type="molecule type" value="Genomic_DNA"/>
</dbReference>
<protein>
    <submittedName>
        <fullName evidence="9">Cation:proton antiporter</fullName>
    </submittedName>
</protein>
<proteinExistence type="inferred from homology"/>
<organism evidence="9 10">
    <name type="scientific">Streptomyces flavidovirens</name>
    <dbReference type="NCBI Taxonomy" id="67298"/>
    <lineage>
        <taxon>Bacteria</taxon>
        <taxon>Bacillati</taxon>
        <taxon>Actinomycetota</taxon>
        <taxon>Actinomycetes</taxon>
        <taxon>Kitasatosporales</taxon>
        <taxon>Streptomycetaceae</taxon>
        <taxon>Streptomyces</taxon>
    </lineage>
</organism>
<comment type="similarity">
    <text evidence="2">Belongs to the monovalent cation:proton antiporter 2 (CPA2) transporter (TC 2.A.37) family.</text>
</comment>
<dbReference type="Proteomes" id="UP001601976">
    <property type="component" value="Unassembled WGS sequence"/>
</dbReference>
<reference evidence="9 10" key="1">
    <citation type="submission" date="2024-10" db="EMBL/GenBank/DDBJ databases">
        <title>The Natural Products Discovery Center: Release of the First 8490 Sequenced Strains for Exploring Actinobacteria Biosynthetic Diversity.</title>
        <authorList>
            <person name="Kalkreuter E."/>
            <person name="Kautsar S.A."/>
            <person name="Yang D."/>
            <person name="Bader C.D."/>
            <person name="Teijaro C.N."/>
            <person name="Fluegel L."/>
            <person name="Davis C.M."/>
            <person name="Simpson J.R."/>
            <person name="Lauterbach L."/>
            <person name="Steele A.D."/>
            <person name="Gui C."/>
            <person name="Meng S."/>
            <person name="Li G."/>
            <person name="Viehrig K."/>
            <person name="Ye F."/>
            <person name="Su P."/>
            <person name="Kiefer A.F."/>
            <person name="Nichols A."/>
            <person name="Cepeda A.J."/>
            <person name="Yan W."/>
            <person name="Fan B."/>
            <person name="Jiang Y."/>
            <person name="Adhikari A."/>
            <person name="Zheng C.-J."/>
            <person name="Schuster L."/>
            <person name="Cowan T.M."/>
            <person name="Smanski M.J."/>
            <person name="Chevrette M.G."/>
            <person name="De Carvalho L.P.S."/>
            <person name="Shen B."/>
        </authorList>
    </citation>
    <scope>NUCLEOTIDE SEQUENCE [LARGE SCALE GENOMIC DNA]</scope>
    <source>
        <strain evidence="9 10">NPDC003029</strain>
    </source>
</reference>
<evidence type="ECO:0000313" key="10">
    <source>
        <dbReference type="Proteomes" id="UP001601976"/>
    </source>
</evidence>
<dbReference type="Gene3D" id="1.20.1530.20">
    <property type="match status" value="1"/>
</dbReference>
<sequence>MPGLLSGQVEVCPTSPYAGESLGRRLRSVCSQGRRSAREASLPFRPPVSFVETSAAIGVVLLLLTLGLQFPLTEFTVSRRRHVPSAVVDLVLKAVPGAVSGWHLGLDGVGIVALAGTTYVSSSGMVARLLASLRRLGNREAQASSPYW</sequence>
<evidence type="ECO:0000256" key="4">
    <source>
        <dbReference type="ARBA" id="ARBA00022692"/>
    </source>
</evidence>
<keyword evidence="4 7" id="KW-0812">Transmembrane</keyword>
<keyword evidence="3" id="KW-0813">Transport</keyword>
<dbReference type="Pfam" id="PF00999">
    <property type="entry name" value="Na_H_Exchanger"/>
    <property type="match status" value="1"/>
</dbReference>
<accession>A0ABW6RNL0</accession>
<keyword evidence="5 7" id="KW-1133">Transmembrane helix</keyword>
<dbReference type="PANTHER" id="PTHR42751:SF6">
    <property type="entry name" value="CONSERVED INTEGRAL MEMBRANE TRANSPORT PROTEIN-RELATED"/>
    <property type="match status" value="1"/>
</dbReference>
<feature type="transmembrane region" description="Helical" evidence="7">
    <location>
        <begin position="53"/>
        <end position="72"/>
    </location>
</feature>
<dbReference type="RefSeq" id="WP_387898531.1">
    <property type="nucleotide sequence ID" value="NZ_JBIAPK010000013.1"/>
</dbReference>
<keyword evidence="6 7" id="KW-0472">Membrane</keyword>
<name>A0ABW6RNL0_9ACTN</name>
<comment type="caution">
    <text evidence="9">The sequence shown here is derived from an EMBL/GenBank/DDBJ whole genome shotgun (WGS) entry which is preliminary data.</text>
</comment>
<evidence type="ECO:0000256" key="3">
    <source>
        <dbReference type="ARBA" id="ARBA00022448"/>
    </source>
</evidence>
<comment type="subcellular location">
    <subcellularLocation>
        <location evidence="1">Membrane</location>
        <topology evidence="1">Multi-pass membrane protein</topology>
    </subcellularLocation>
</comment>
<evidence type="ECO:0000256" key="6">
    <source>
        <dbReference type="ARBA" id="ARBA00023136"/>
    </source>
</evidence>
<evidence type="ECO:0000313" key="9">
    <source>
        <dbReference type="EMBL" id="MFF3343130.1"/>
    </source>
</evidence>
<feature type="domain" description="Cation/H+ exchanger transmembrane" evidence="8">
    <location>
        <begin position="49"/>
        <end position="142"/>
    </location>
</feature>
<evidence type="ECO:0000256" key="2">
    <source>
        <dbReference type="ARBA" id="ARBA00005551"/>
    </source>
</evidence>
<evidence type="ECO:0000256" key="5">
    <source>
        <dbReference type="ARBA" id="ARBA00022989"/>
    </source>
</evidence>
<dbReference type="InterPro" id="IPR038770">
    <property type="entry name" value="Na+/solute_symporter_sf"/>
</dbReference>
<dbReference type="InterPro" id="IPR006153">
    <property type="entry name" value="Cation/H_exchanger_TM"/>
</dbReference>
<evidence type="ECO:0000256" key="1">
    <source>
        <dbReference type="ARBA" id="ARBA00004141"/>
    </source>
</evidence>
<evidence type="ECO:0000259" key="8">
    <source>
        <dbReference type="Pfam" id="PF00999"/>
    </source>
</evidence>
<gene>
    <name evidence="9" type="ORF">ACFYWW_31215</name>
</gene>
<evidence type="ECO:0000256" key="7">
    <source>
        <dbReference type="SAM" id="Phobius"/>
    </source>
</evidence>